<dbReference type="InterPro" id="IPR025693">
    <property type="entry name" value="Gly-zipper_OmpA-like_dom"/>
</dbReference>
<evidence type="ECO:0000256" key="1">
    <source>
        <dbReference type="HAMAP-Rule" id="MF_01455"/>
    </source>
</evidence>
<feature type="domain" description="Glycine-zipper-containing OmpA-like membrane" evidence="2">
    <location>
        <begin position="105"/>
        <end position="124"/>
    </location>
</feature>
<evidence type="ECO:0000259" key="2">
    <source>
        <dbReference type="Pfam" id="PF13436"/>
    </source>
</evidence>
<comment type="similarity">
    <text evidence="1">Belongs to the UPF0757 family.</text>
</comment>
<name>A0A076LP31_9GAMM</name>
<dbReference type="InterPro" id="IPR022833">
    <property type="entry name" value="UPF0757_YmgG"/>
</dbReference>
<evidence type="ECO:0000313" key="4">
    <source>
        <dbReference type="Proteomes" id="UP000028681"/>
    </source>
</evidence>
<dbReference type="Pfam" id="PF13436">
    <property type="entry name" value="Gly-zipper_OmpA"/>
    <property type="match status" value="2"/>
</dbReference>
<dbReference type="EMBL" id="CP006664">
    <property type="protein sequence ID" value="AIJ09631.1"/>
    <property type="molecule type" value="Genomic_DNA"/>
</dbReference>
<dbReference type="KEGG" id="ete:ETEE_3205"/>
<feature type="domain" description="Glycine-zipper-containing OmpA-like membrane" evidence="2">
    <location>
        <begin position="37"/>
        <end position="72"/>
    </location>
</feature>
<proteinExistence type="inferred from homology"/>
<organism evidence="3 4">
    <name type="scientific">Edwardsiella anguillarum ET080813</name>
    <dbReference type="NCBI Taxonomy" id="667120"/>
    <lineage>
        <taxon>Bacteria</taxon>
        <taxon>Pseudomonadati</taxon>
        <taxon>Pseudomonadota</taxon>
        <taxon>Gammaproteobacteria</taxon>
        <taxon>Enterobacterales</taxon>
        <taxon>Hafniaceae</taxon>
        <taxon>Edwardsiella</taxon>
    </lineage>
</organism>
<dbReference type="Proteomes" id="UP000028681">
    <property type="component" value="Chromosome"/>
</dbReference>
<dbReference type="AlphaFoldDB" id="A0A076LP31"/>
<reference evidence="3 4" key="1">
    <citation type="journal article" date="2012" name="PLoS ONE">
        <title>Edwardsiella comparative phylogenomics reveal the new intra/inter-species taxonomic relationships, virulence evolution and niche adaptation mechanisms.</title>
        <authorList>
            <person name="Yang M."/>
            <person name="Lv Y."/>
            <person name="Xiao J."/>
            <person name="Wu H."/>
            <person name="Zheng H."/>
            <person name="Liu Q."/>
            <person name="Zhang Y."/>
            <person name="Wang Q."/>
        </authorList>
    </citation>
    <scope>NUCLEOTIDE SEQUENCE [LARGE SCALE GENOMIC DNA]</scope>
    <source>
        <strain evidence="4">080813</strain>
    </source>
</reference>
<protein>
    <recommendedName>
        <fullName evidence="1">UPF0757 protein YmgG</fullName>
    </recommendedName>
</protein>
<accession>A0A076LP31</accession>
<dbReference type="HAMAP" id="MF_01455">
    <property type="entry name" value="UPF0757"/>
    <property type="match status" value="1"/>
</dbReference>
<dbReference type="HOGENOM" id="CLU_164687_0_0_6"/>
<gene>
    <name evidence="1" type="primary">ymgG</name>
    <name evidence="3" type="ORF">ETEE_3205</name>
</gene>
<evidence type="ECO:0000313" key="3">
    <source>
        <dbReference type="EMBL" id="AIJ09631.1"/>
    </source>
</evidence>
<sequence length="125" mass="11744">MFDASGRFPSAVRNTLIAVTTVSLLAFSTASLAGPSRTTKGALLGATAGLLSGNGVNGVLKGAALGAGVGAISEKGRKGKKARKGATIGATVGAVAGVLSGNGIEGAIKGAVVGGAGGAIIGRIQ</sequence>